<comment type="similarity">
    <text evidence="7 8">Belongs to the cytochrome b5 family.</text>
</comment>
<dbReference type="Proteomes" id="UP000001514">
    <property type="component" value="Unassembled WGS sequence"/>
</dbReference>
<feature type="non-terminal residue" evidence="10">
    <location>
        <position position="1"/>
    </location>
</feature>
<dbReference type="InParanoid" id="D8RXU7"/>
<dbReference type="PANTHER" id="PTHR19359:SF152">
    <property type="entry name" value="CYTOCHROME B5 HEME-BINDING DOMAIN-CONTAINING PROTEIN"/>
    <property type="match status" value="1"/>
</dbReference>
<evidence type="ECO:0000256" key="2">
    <source>
        <dbReference type="ARBA" id="ARBA00022617"/>
    </source>
</evidence>
<dbReference type="OrthoDB" id="260519at2759"/>
<proteinExistence type="inferred from homology"/>
<evidence type="ECO:0000313" key="10">
    <source>
        <dbReference type="EMBL" id="EFJ22799.1"/>
    </source>
</evidence>
<evidence type="ECO:0000256" key="1">
    <source>
        <dbReference type="ARBA" id="ARBA00004370"/>
    </source>
</evidence>
<dbReference type="GO" id="GO:0046872">
    <property type="term" value="F:metal ion binding"/>
    <property type="evidence" value="ECO:0007669"/>
    <property type="project" value="UniProtKB-UniRule"/>
</dbReference>
<evidence type="ECO:0000256" key="5">
    <source>
        <dbReference type="ARBA" id="ARBA00023004"/>
    </source>
</evidence>
<dbReference type="PRINTS" id="PR00363">
    <property type="entry name" value="CYTOCHROMEB5"/>
</dbReference>
<sequence>AEVAKHKSATDCWFIINGKVYDVTNFLVDHPGGEDALLAVAGKDASQDFEEVGHSDSAKEQMEQFLVG</sequence>
<dbReference type="Pfam" id="PF00173">
    <property type="entry name" value="Cyt-b5"/>
    <property type="match status" value="1"/>
</dbReference>
<dbReference type="InterPro" id="IPR001199">
    <property type="entry name" value="Cyt_B5-like_heme/steroid-bd"/>
</dbReference>
<dbReference type="HOGENOM" id="CLU_102602_4_3_1"/>
<gene>
    <name evidence="10" type="ORF">SELMODRAFT_18723</name>
</gene>
<keyword evidence="4 8" id="KW-0479">Metal-binding</keyword>
<keyword evidence="5 8" id="KW-0408">Iron</keyword>
<dbReference type="InterPro" id="IPR050668">
    <property type="entry name" value="Cytochrome_b5"/>
</dbReference>
<dbReference type="PROSITE" id="PS00191">
    <property type="entry name" value="CYTOCHROME_B5_1"/>
    <property type="match status" value="1"/>
</dbReference>
<dbReference type="EMBL" id="GL377594">
    <property type="protein sequence ID" value="EFJ22799.1"/>
    <property type="molecule type" value="Genomic_DNA"/>
</dbReference>
<keyword evidence="11" id="KW-1185">Reference proteome</keyword>
<keyword evidence="2 8" id="KW-0349">Heme</keyword>
<evidence type="ECO:0000256" key="8">
    <source>
        <dbReference type="RuleBase" id="RU362121"/>
    </source>
</evidence>
<evidence type="ECO:0000256" key="4">
    <source>
        <dbReference type="ARBA" id="ARBA00022723"/>
    </source>
</evidence>
<keyword evidence="6" id="KW-0472">Membrane</keyword>
<reference evidence="10 11" key="1">
    <citation type="journal article" date="2011" name="Science">
        <title>The Selaginella genome identifies genetic changes associated with the evolution of vascular plants.</title>
        <authorList>
            <person name="Banks J.A."/>
            <person name="Nishiyama T."/>
            <person name="Hasebe M."/>
            <person name="Bowman J.L."/>
            <person name="Gribskov M."/>
            <person name="dePamphilis C."/>
            <person name="Albert V.A."/>
            <person name="Aono N."/>
            <person name="Aoyama T."/>
            <person name="Ambrose B.A."/>
            <person name="Ashton N.W."/>
            <person name="Axtell M.J."/>
            <person name="Barker E."/>
            <person name="Barker M.S."/>
            <person name="Bennetzen J.L."/>
            <person name="Bonawitz N.D."/>
            <person name="Chapple C."/>
            <person name="Cheng C."/>
            <person name="Correa L.G."/>
            <person name="Dacre M."/>
            <person name="DeBarry J."/>
            <person name="Dreyer I."/>
            <person name="Elias M."/>
            <person name="Engstrom E.M."/>
            <person name="Estelle M."/>
            <person name="Feng L."/>
            <person name="Finet C."/>
            <person name="Floyd S.K."/>
            <person name="Frommer W.B."/>
            <person name="Fujita T."/>
            <person name="Gramzow L."/>
            <person name="Gutensohn M."/>
            <person name="Harholt J."/>
            <person name="Hattori M."/>
            <person name="Heyl A."/>
            <person name="Hirai T."/>
            <person name="Hiwatashi Y."/>
            <person name="Ishikawa M."/>
            <person name="Iwata M."/>
            <person name="Karol K.G."/>
            <person name="Koehler B."/>
            <person name="Kolukisaoglu U."/>
            <person name="Kubo M."/>
            <person name="Kurata T."/>
            <person name="Lalonde S."/>
            <person name="Li K."/>
            <person name="Li Y."/>
            <person name="Litt A."/>
            <person name="Lyons E."/>
            <person name="Manning G."/>
            <person name="Maruyama T."/>
            <person name="Michael T.P."/>
            <person name="Mikami K."/>
            <person name="Miyazaki S."/>
            <person name="Morinaga S."/>
            <person name="Murata T."/>
            <person name="Mueller-Roeber B."/>
            <person name="Nelson D.R."/>
            <person name="Obara M."/>
            <person name="Oguri Y."/>
            <person name="Olmstead R.G."/>
            <person name="Onodera N."/>
            <person name="Petersen B.L."/>
            <person name="Pils B."/>
            <person name="Prigge M."/>
            <person name="Rensing S.A."/>
            <person name="Riano-Pachon D.M."/>
            <person name="Roberts A.W."/>
            <person name="Sato Y."/>
            <person name="Scheller H.V."/>
            <person name="Schulz B."/>
            <person name="Schulz C."/>
            <person name="Shakirov E.V."/>
            <person name="Shibagaki N."/>
            <person name="Shinohara N."/>
            <person name="Shippen D.E."/>
            <person name="Soerensen I."/>
            <person name="Sotooka R."/>
            <person name="Sugimoto N."/>
            <person name="Sugita M."/>
            <person name="Sumikawa N."/>
            <person name="Tanurdzic M."/>
            <person name="Theissen G."/>
            <person name="Ulvskov P."/>
            <person name="Wakazuki S."/>
            <person name="Weng J.K."/>
            <person name="Willats W.W."/>
            <person name="Wipf D."/>
            <person name="Wolf P.G."/>
            <person name="Yang L."/>
            <person name="Zimmer A.D."/>
            <person name="Zhu Q."/>
            <person name="Mitros T."/>
            <person name="Hellsten U."/>
            <person name="Loque D."/>
            <person name="Otillar R."/>
            <person name="Salamov A."/>
            <person name="Schmutz J."/>
            <person name="Shapiro H."/>
            <person name="Lindquist E."/>
            <person name="Lucas S."/>
            <person name="Rokhsar D."/>
            <person name="Grigoriev I.V."/>
        </authorList>
    </citation>
    <scope>NUCLEOTIDE SEQUENCE [LARGE SCALE GENOMIC DNA]</scope>
</reference>
<name>D8RXU7_SELML</name>
<accession>D8RXU7</accession>
<dbReference type="KEGG" id="smo:SELMODRAFT_18723"/>
<evidence type="ECO:0000256" key="3">
    <source>
        <dbReference type="ARBA" id="ARBA00022692"/>
    </source>
</evidence>
<dbReference type="PROSITE" id="PS50255">
    <property type="entry name" value="CYTOCHROME_B5_2"/>
    <property type="match status" value="1"/>
</dbReference>
<protein>
    <recommendedName>
        <fullName evidence="9">Cytochrome b5 heme-binding domain-containing protein</fullName>
    </recommendedName>
</protein>
<feature type="domain" description="Cytochrome b5 heme-binding" evidence="9">
    <location>
        <begin position="1"/>
        <end position="68"/>
    </location>
</feature>
<evidence type="ECO:0000313" key="11">
    <source>
        <dbReference type="Proteomes" id="UP000001514"/>
    </source>
</evidence>
<evidence type="ECO:0000259" key="9">
    <source>
        <dbReference type="PROSITE" id="PS50255"/>
    </source>
</evidence>
<dbReference type="AlphaFoldDB" id="D8RXU7"/>
<dbReference type="InterPro" id="IPR018506">
    <property type="entry name" value="Cyt_B5_heme-BS"/>
</dbReference>
<dbReference type="GO" id="GO:0016020">
    <property type="term" value="C:membrane"/>
    <property type="evidence" value="ECO:0000318"/>
    <property type="project" value="GO_Central"/>
</dbReference>
<feature type="non-terminal residue" evidence="10">
    <location>
        <position position="68"/>
    </location>
</feature>
<dbReference type="GO" id="GO:0020037">
    <property type="term" value="F:heme binding"/>
    <property type="evidence" value="ECO:0000318"/>
    <property type="project" value="GO_Central"/>
</dbReference>
<dbReference type="SMART" id="SM01117">
    <property type="entry name" value="Cyt-b5"/>
    <property type="match status" value="1"/>
</dbReference>
<evidence type="ECO:0000256" key="7">
    <source>
        <dbReference type="ARBA" id="ARBA00038168"/>
    </source>
</evidence>
<dbReference type="PANTHER" id="PTHR19359">
    <property type="entry name" value="CYTOCHROME B5"/>
    <property type="match status" value="1"/>
</dbReference>
<evidence type="ECO:0000256" key="6">
    <source>
        <dbReference type="ARBA" id="ARBA00023136"/>
    </source>
</evidence>
<keyword evidence="3" id="KW-0812">Transmembrane</keyword>
<dbReference type="FunFam" id="3.10.120.10:FF:000002">
    <property type="entry name" value="Cytochrome b5 type B"/>
    <property type="match status" value="1"/>
</dbReference>
<dbReference type="Gramene" id="EFJ22799">
    <property type="protein sequence ID" value="EFJ22799"/>
    <property type="gene ID" value="SELMODRAFT_18723"/>
</dbReference>
<dbReference type="InterPro" id="IPR036400">
    <property type="entry name" value="Cyt_B5-like_heme/steroid_sf"/>
</dbReference>
<dbReference type="STRING" id="88036.D8RXU7"/>
<comment type="subcellular location">
    <subcellularLocation>
        <location evidence="1">Membrane</location>
    </subcellularLocation>
</comment>
<dbReference type="eggNOG" id="KOG0537">
    <property type="taxonomic scope" value="Eukaryota"/>
</dbReference>
<dbReference type="SUPFAM" id="SSF55856">
    <property type="entry name" value="Cytochrome b5-like heme/steroid binding domain"/>
    <property type="match status" value="1"/>
</dbReference>
<dbReference type="Gene3D" id="3.10.120.10">
    <property type="entry name" value="Cytochrome b5-like heme/steroid binding domain"/>
    <property type="match status" value="1"/>
</dbReference>
<organism evidence="11">
    <name type="scientific">Selaginella moellendorffii</name>
    <name type="common">Spikemoss</name>
    <dbReference type="NCBI Taxonomy" id="88036"/>
    <lineage>
        <taxon>Eukaryota</taxon>
        <taxon>Viridiplantae</taxon>
        <taxon>Streptophyta</taxon>
        <taxon>Embryophyta</taxon>
        <taxon>Tracheophyta</taxon>
        <taxon>Lycopodiopsida</taxon>
        <taxon>Selaginellales</taxon>
        <taxon>Selaginellaceae</taxon>
        <taxon>Selaginella</taxon>
    </lineage>
</organism>